<dbReference type="InterPro" id="IPR023885">
    <property type="entry name" value="4Fe4S-binding_SPASM_dom"/>
</dbReference>
<organism evidence="6 7">
    <name type="scientific">[Eubacterium] hominis</name>
    <dbReference type="NCBI Taxonomy" id="2764325"/>
    <lineage>
        <taxon>Bacteria</taxon>
        <taxon>Bacillati</taxon>
        <taxon>Bacillota</taxon>
        <taxon>Erysipelotrichia</taxon>
        <taxon>Erysipelotrichales</taxon>
        <taxon>Erysipelotrichaceae</taxon>
        <taxon>Amedibacillus</taxon>
    </lineage>
</organism>
<evidence type="ECO:0000313" key="6">
    <source>
        <dbReference type="EMBL" id="QNM10850.1"/>
    </source>
</evidence>
<evidence type="ECO:0000256" key="2">
    <source>
        <dbReference type="ARBA" id="ARBA00022723"/>
    </source>
</evidence>
<dbReference type="InterPro" id="IPR007197">
    <property type="entry name" value="rSAM"/>
</dbReference>
<dbReference type="SUPFAM" id="SSF102114">
    <property type="entry name" value="Radical SAM enzymes"/>
    <property type="match status" value="1"/>
</dbReference>
<dbReference type="KEGG" id="ehn:H9Q80_11205"/>
<dbReference type="CDD" id="cd21128">
    <property type="entry name" value="SPASM_rSAM"/>
    <property type="match status" value="1"/>
</dbReference>
<keyword evidence="4" id="KW-0411">Iron-sulfur</keyword>
<dbReference type="Proteomes" id="UP000515856">
    <property type="component" value="Chromosome"/>
</dbReference>
<dbReference type="Pfam" id="PF13186">
    <property type="entry name" value="SPASM"/>
    <property type="match status" value="1"/>
</dbReference>
<dbReference type="EMBL" id="CP060636">
    <property type="protein sequence ID" value="QNM10850.1"/>
    <property type="molecule type" value="Genomic_DNA"/>
</dbReference>
<protein>
    <submittedName>
        <fullName evidence="6">Radical SAM protein</fullName>
    </submittedName>
</protein>
<dbReference type="RefSeq" id="WP_117454194.1">
    <property type="nucleotide sequence ID" value="NZ_CP060636.1"/>
</dbReference>
<keyword evidence="1" id="KW-0949">S-adenosyl-L-methionine</keyword>
<evidence type="ECO:0000256" key="1">
    <source>
        <dbReference type="ARBA" id="ARBA00022691"/>
    </source>
</evidence>
<keyword evidence="7" id="KW-1185">Reference proteome</keyword>
<dbReference type="AlphaFoldDB" id="A0A7G9GJ68"/>
<keyword evidence="2" id="KW-0479">Metal-binding</keyword>
<dbReference type="InterPro" id="IPR013785">
    <property type="entry name" value="Aldolase_TIM"/>
</dbReference>
<dbReference type="GO" id="GO:0003824">
    <property type="term" value="F:catalytic activity"/>
    <property type="evidence" value="ECO:0007669"/>
    <property type="project" value="InterPro"/>
</dbReference>
<evidence type="ECO:0000256" key="3">
    <source>
        <dbReference type="ARBA" id="ARBA00023004"/>
    </source>
</evidence>
<reference evidence="6 7" key="1">
    <citation type="submission" date="2020-08" db="EMBL/GenBank/DDBJ databases">
        <authorList>
            <person name="Liu C."/>
            <person name="Sun Q."/>
        </authorList>
    </citation>
    <scope>NUCLEOTIDE SEQUENCE [LARGE SCALE GENOMIC DNA]</scope>
    <source>
        <strain evidence="6 7">NSJ-61</strain>
    </source>
</reference>
<sequence length="447" mass="50774">MISIKDKATAMAVKKMIQYVEKDPDKNMVKILDWLDHFDTEGSITKQLKTARKALADPDNNWVKLVKSLYTDIDTEVRKTMFENFVINSVIISDKQKQEVVKKYHCNVPWAILLDPTSACNLKCIGCWASEYGKQLSLSLEELDDIITQGKQLGVYMYLYTGGEPMVRKHDLIELCRRHPDCVFLAFTNGTLIDEAFADEMLQVKNFIPAISIEGDETATDHRRGKGTYQKVVKAMHILKAKRLPFGASCCYTSMNVNSISSEEFIDSLVDFGAKFAWFFHYMPIGNDAVLDLLCTPPQREKMYHSIRHFRGNKPIFTIDFQNDGEYVGGCIAGGRNYLHINPNGDVEPCAFIHYSDSNIREKTLLEALCSPLFMAYKKGQPFNQNHLRPCPMLENPEKLMAMVHATGAHSTDLLSEEPVDHLCGKCKNYAANWAPVADMLWNNKQE</sequence>
<dbReference type="SFLD" id="SFLDS00029">
    <property type="entry name" value="Radical_SAM"/>
    <property type="match status" value="1"/>
</dbReference>
<name>A0A7G9GJ68_9FIRM</name>
<keyword evidence="3" id="KW-0408">Iron</keyword>
<proteinExistence type="predicted"/>
<evidence type="ECO:0000313" key="7">
    <source>
        <dbReference type="Proteomes" id="UP000515856"/>
    </source>
</evidence>
<dbReference type="SFLD" id="SFLDG01067">
    <property type="entry name" value="SPASM/twitch_domain_containing"/>
    <property type="match status" value="1"/>
</dbReference>
<dbReference type="Gene3D" id="3.20.20.70">
    <property type="entry name" value="Aldolase class I"/>
    <property type="match status" value="1"/>
</dbReference>
<dbReference type="Pfam" id="PF04055">
    <property type="entry name" value="Radical_SAM"/>
    <property type="match status" value="1"/>
</dbReference>
<dbReference type="InterPro" id="IPR058240">
    <property type="entry name" value="rSAM_sf"/>
</dbReference>
<feature type="domain" description="Radical SAM core" evidence="5">
    <location>
        <begin position="106"/>
        <end position="314"/>
    </location>
</feature>
<dbReference type="CDD" id="cd01335">
    <property type="entry name" value="Radical_SAM"/>
    <property type="match status" value="1"/>
</dbReference>
<dbReference type="PANTHER" id="PTHR43524:SF1">
    <property type="entry name" value="RADICAL SAM SUPERFAMILY PROTEIN"/>
    <property type="match status" value="1"/>
</dbReference>
<evidence type="ECO:0000259" key="5">
    <source>
        <dbReference type="PROSITE" id="PS51918"/>
    </source>
</evidence>
<gene>
    <name evidence="6" type="ORF">H9Q80_11205</name>
</gene>
<dbReference type="PANTHER" id="PTHR43524">
    <property type="entry name" value="RADICAL SAM SUPERFAMILY PROTEIN"/>
    <property type="match status" value="1"/>
</dbReference>
<dbReference type="PROSITE" id="PS51918">
    <property type="entry name" value="RADICAL_SAM"/>
    <property type="match status" value="1"/>
</dbReference>
<dbReference type="GO" id="GO:0051536">
    <property type="term" value="F:iron-sulfur cluster binding"/>
    <property type="evidence" value="ECO:0007669"/>
    <property type="project" value="UniProtKB-KW"/>
</dbReference>
<dbReference type="GO" id="GO:0046872">
    <property type="term" value="F:metal ion binding"/>
    <property type="evidence" value="ECO:0007669"/>
    <property type="project" value="UniProtKB-KW"/>
</dbReference>
<evidence type="ECO:0000256" key="4">
    <source>
        <dbReference type="ARBA" id="ARBA00023014"/>
    </source>
</evidence>
<accession>A0A7G9GJ68</accession>